<comment type="caution">
    <text evidence="4">The sequence shown here is derived from an EMBL/GenBank/DDBJ whole genome shotgun (WGS) entry which is preliminary data.</text>
</comment>
<feature type="compositionally biased region" description="Low complexity" evidence="2">
    <location>
        <begin position="94"/>
        <end position="122"/>
    </location>
</feature>
<proteinExistence type="inferred from homology"/>
<feature type="compositionally biased region" description="Basic and acidic residues" evidence="2">
    <location>
        <begin position="177"/>
        <end position="187"/>
    </location>
</feature>
<dbReference type="Proteomes" id="UP001279642">
    <property type="component" value="Unassembled WGS sequence"/>
</dbReference>
<accession>A0ABU5ECY8</accession>
<dbReference type="HAMAP" id="MF_01411">
    <property type="entry name" value="LPS_assembly_LptD"/>
    <property type="match status" value="1"/>
</dbReference>
<dbReference type="PANTHER" id="PTHR30189:SF1">
    <property type="entry name" value="LPS-ASSEMBLY PROTEIN LPTD"/>
    <property type="match status" value="1"/>
</dbReference>
<name>A0ABU5ECY8_9PROT</name>
<dbReference type="InterPro" id="IPR050218">
    <property type="entry name" value="LptD"/>
</dbReference>
<comment type="caution">
    <text evidence="1">Lacks conserved residue(s) required for the propagation of feature annotation.</text>
</comment>
<comment type="function">
    <text evidence="1">Involved in the assembly of lipopolysaccharide (LPS) at the surface of the outer membrane.</text>
</comment>
<evidence type="ECO:0000313" key="5">
    <source>
        <dbReference type="Proteomes" id="UP001279642"/>
    </source>
</evidence>
<comment type="subunit">
    <text evidence="1">Component of the lipopolysaccharide transport and assembly complex.</text>
</comment>
<dbReference type="Pfam" id="PF04453">
    <property type="entry name" value="LptD"/>
    <property type="match status" value="1"/>
</dbReference>
<feature type="domain" description="LptD C-terminal" evidence="3">
    <location>
        <begin position="482"/>
        <end position="862"/>
    </location>
</feature>
<keyword evidence="5" id="KW-1185">Reference proteome</keyword>
<keyword evidence="1" id="KW-0732">Signal</keyword>
<keyword evidence="1" id="KW-0472">Membrane</keyword>
<evidence type="ECO:0000259" key="3">
    <source>
        <dbReference type="Pfam" id="PF04453"/>
    </source>
</evidence>
<dbReference type="Gene3D" id="2.60.450.10">
    <property type="entry name" value="Lipopolysaccharide (LPS) transport protein A like domain"/>
    <property type="match status" value="1"/>
</dbReference>
<comment type="similarity">
    <text evidence="1">Belongs to the LptD family.</text>
</comment>
<dbReference type="InterPro" id="IPR007543">
    <property type="entry name" value="LptD_C"/>
</dbReference>
<dbReference type="InterPro" id="IPR020889">
    <property type="entry name" value="LipoPS_assembly_LptD"/>
</dbReference>
<organism evidence="4 5">
    <name type="scientific">Dongia soli</name>
    <dbReference type="NCBI Taxonomy" id="600628"/>
    <lineage>
        <taxon>Bacteria</taxon>
        <taxon>Pseudomonadati</taxon>
        <taxon>Pseudomonadota</taxon>
        <taxon>Alphaproteobacteria</taxon>
        <taxon>Rhodospirillales</taxon>
        <taxon>Dongiaceae</taxon>
        <taxon>Dongia</taxon>
    </lineage>
</organism>
<evidence type="ECO:0000256" key="1">
    <source>
        <dbReference type="HAMAP-Rule" id="MF_01411"/>
    </source>
</evidence>
<evidence type="ECO:0000256" key="2">
    <source>
        <dbReference type="SAM" id="MobiDB-lite"/>
    </source>
</evidence>
<reference evidence="4 5" key="1">
    <citation type="journal article" date="2016" name="Antonie Van Leeuwenhoek">
        <title>Dongia soli sp. nov., isolated from soil from Dokdo, Korea.</title>
        <authorList>
            <person name="Kim D.U."/>
            <person name="Lee H."/>
            <person name="Kim H."/>
            <person name="Kim S.G."/>
            <person name="Ka J.O."/>
        </authorList>
    </citation>
    <scope>NUCLEOTIDE SEQUENCE [LARGE SCALE GENOMIC DNA]</scope>
    <source>
        <strain evidence="4 5">D78</strain>
    </source>
</reference>
<gene>
    <name evidence="1 4" type="primary">lptD</name>
    <name evidence="4" type="ORF">SMD27_14315</name>
</gene>
<evidence type="ECO:0000313" key="4">
    <source>
        <dbReference type="EMBL" id="MDY0884022.1"/>
    </source>
</evidence>
<feature type="region of interest" description="Disordered" evidence="2">
    <location>
        <begin position="94"/>
        <end position="187"/>
    </location>
</feature>
<keyword evidence="1" id="KW-0998">Cell outer membrane</keyword>
<feature type="compositionally biased region" description="Low complexity" evidence="2">
    <location>
        <begin position="159"/>
        <end position="174"/>
    </location>
</feature>
<comment type="subcellular location">
    <subcellularLocation>
        <location evidence="1">Cell outer membrane</location>
    </subcellularLocation>
</comment>
<sequence length="930" mass="101652">MRSWLTGNILTGLVLGLSASALCLGLDGAAKPAFAGGKDDAASPAATAEPAAISTQLAAGGESQIDAASDSNDAAKRTARLKAWVERNRPIWQARRQAQAAAETETATSADSGATAAASADQPTTGMALIPVTGNDIASPAESVASQMPTSPSPDPEQAAGPVASPASPALPVAETSEDRQKADHETAAARLAAAQLAAATPPTPQGGTPGKQAQNDLPVNLIADEAGYDEELGVYVARGHVQIRRGDKIALADTVAYNERTKRITASGNVAVLEPTGDTMFGDYVDISDDFSNGAFEGFRALMADKSRLAANKATKIDDTHMQLDKAVYTPCLPCKEDPTRVPLWQIKARKVERDEEAQTLTYHDAWMEMWGVPVFYTPWFRHPDIGVDRQSGLLTPGMSYSSKGGFQYRQSYFQTIGPDKDITLTPIFRYGGKPEEDPGAVGMLQYRQRIEDGKFSLGGSMTVEDRPADSDESKTIKRDFRGHIEGEGQFDLNDDWRAGFNFKNTTDKDYLRHYHLGSSRWLQDQMFAEGFFGRSYASAEAFAFQSTKRNLKSSDAPFVTPKLDYNFLSEPGWMDSTWALDFDTMNIVRRDDKTGQFRMALSPSFTLPYTSPLGDIYKLTLSLEGALYGVNDVNPNDDDPFASDSSFSGWRGRLVPKADLTWRYPFVRPGETFSQVIEPMIQFVGAPTWGNSSKISNEDSRFFDLDDTRLFSADRFVGLDRYDTGSRATYGLNWSGYLNSGGQANAFLGQSYQFTKGDRDQDLSGTGIDEDLTDVVGRLAVIPNQYLDLSYRFRLNVSEPKLKRQEALVGMGPNVLHLNLSYIQLDKSQDIDLEIDNNDNNSNSREFVGAYLSSQFAQYWTLGVSSVYDIEQTEITQVGGLLKYLDECFGLSLAAYYQPGGGSEDSDSSFTTFFSITFKNIGSLKSGT</sequence>
<dbReference type="RefSeq" id="WP_320509082.1">
    <property type="nucleotide sequence ID" value="NZ_JAXCLW010000003.1"/>
</dbReference>
<dbReference type="EMBL" id="JAXCLW010000003">
    <property type="protein sequence ID" value="MDY0884022.1"/>
    <property type="molecule type" value="Genomic_DNA"/>
</dbReference>
<protein>
    <recommendedName>
        <fullName evidence="1">LPS-assembly protein LptD</fullName>
    </recommendedName>
</protein>
<dbReference type="PANTHER" id="PTHR30189">
    <property type="entry name" value="LPS-ASSEMBLY PROTEIN"/>
    <property type="match status" value="1"/>
</dbReference>